<sequence length="265" mass="28157">MPGAAAIRVGIVLLGVTGFALSYDALRQTAVAIHVRGPLTYLFPLVIDGFIAIGIGALLILRNAPLRSRFYVWALVGLATVTSIWANGLHAVRLNQQTRPEGNLRLDDLTVGALSAIAPLALAGAVHLYLLVRRRPTRTTAGDHRHTTPQTPTPSVAPTDAAPRNTAPAEAGEKADDGNAAQTPTAAHEERRGRRPGAPLDELVAIGRTAPPGPSGRVSRRAVEQAIREAGHSIGRARLVKVTDTLQAERDRAHRPARPEALPVR</sequence>
<dbReference type="Proteomes" id="UP000530234">
    <property type="component" value="Unassembled WGS sequence"/>
</dbReference>
<dbReference type="EMBL" id="VKHS01000792">
    <property type="protein sequence ID" value="MBB0232180.1"/>
    <property type="molecule type" value="Genomic_DNA"/>
</dbReference>
<keyword evidence="2" id="KW-0812">Transmembrane</keyword>
<proteinExistence type="predicted"/>
<dbReference type="AlphaFoldDB" id="A0A7W3T754"/>
<feature type="transmembrane region" description="Helical" evidence="2">
    <location>
        <begin position="109"/>
        <end position="132"/>
    </location>
</feature>
<protein>
    <submittedName>
        <fullName evidence="3">DUF2637 domain-containing protein</fullName>
    </submittedName>
</protein>
<comment type="caution">
    <text evidence="3">The sequence shown here is derived from an EMBL/GenBank/DDBJ whole genome shotgun (WGS) entry which is preliminary data.</text>
</comment>
<accession>A0A7W3T754</accession>
<evidence type="ECO:0000313" key="4">
    <source>
        <dbReference type="Proteomes" id="UP000530234"/>
    </source>
</evidence>
<gene>
    <name evidence="3" type="ORF">FOE67_22435</name>
</gene>
<evidence type="ECO:0000313" key="3">
    <source>
        <dbReference type="EMBL" id="MBB0232180.1"/>
    </source>
</evidence>
<keyword evidence="2" id="KW-0472">Membrane</keyword>
<dbReference type="Pfam" id="PF10935">
    <property type="entry name" value="DUF2637"/>
    <property type="match status" value="1"/>
</dbReference>
<evidence type="ECO:0000256" key="2">
    <source>
        <dbReference type="SAM" id="Phobius"/>
    </source>
</evidence>
<keyword evidence="2" id="KW-1133">Transmembrane helix</keyword>
<evidence type="ECO:0000256" key="1">
    <source>
        <dbReference type="SAM" id="MobiDB-lite"/>
    </source>
</evidence>
<reference evidence="4" key="1">
    <citation type="submission" date="2019-10" db="EMBL/GenBank/DDBJ databases">
        <title>Streptomyces sp. nov., a novel actinobacterium isolated from alkaline environment.</title>
        <authorList>
            <person name="Golinska P."/>
        </authorList>
    </citation>
    <scope>NUCLEOTIDE SEQUENCE [LARGE SCALE GENOMIC DNA]</scope>
    <source>
        <strain evidence="4">DSM 42108</strain>
    </source>
</reference>
<feature type="transmembrane region" description="Helical" evidence="2">
    <location>
        <begin position="42"/>
        <end position="61"/>
    </location>
</feature>
<feature type="region of interest" description="Disordered" evidence="1">
    <location>
        <begin position="138"/>
        <end position="200"/>
    </location>
</feature>
<feature type="transmembrane region" description="Helical" evidence="2">
    <location>
        <begin position="70"/>
        <end position="89"/>
    </location>
</feature>
<dbReference type="InterPro" id="IPR021235">
    <property type="entry name" value="DUF2637"/>
</dbReference>
<organism evidence="3 4">
    <name type="scientific">Streptomyces calidiresistens</name>
    <dbReference type="NCBI Taxonomy" id="1485586"/>
    <lineage>
        <taxon>Bacteria</taxon>
        <taxon>Bacillati</taxon>
        <taxon>Actinomycetota</taxon>
        <taxon>Actinomycetes</taxon>
        <taxon>Kitasatosporales</taxon>
        <taxon>Streptomycetaceae</taxon>
        <taxon>Streptomyces</taxon>
    </lineage>
</organism>
<name>A0A7W3T754_9ACTN</name>
<keyword evidence="4" id="KW-1185">Reference proteome</keyword>